<comment type="caution">
    <text evidence="8">The sequence shown here is derived from an EMBL/GenBank/DDBJ whole genome shotgun (WGS) entry which is preliminary data.</text>
</comment>
<proteinExistence type="inferred from homology"/>
<keyword evidence="7" id="KW-1003">Cell membrane</keyword>
<protein>
    <recommendedName>
        <fullName evidence="7">Secretory carrier-associated membrane protein</fullName>
        <shortName evidence="7">Secretory carrier membrane protein</shortName>
    </recommendedName>
</protein>
<comment type="subcellular location">
    <subcellularLocation>
        <location evidence="7">Cell membrane</location>
        <topology evidence="7">Multi-pass membrane protein</topology>
    </subcellularLocation>
    <subcellularLocation>
        <location evidence="7">Cytoplasmic vesicle</location>
        <location evidence="7">Secretory vesicle membrane</location>
        <topology evidence="7">Multi-pass membrane protein</topology>
    </subcellularLocation>
</comment>
<comment type="function">
    <text evidence="1 7">Probably involved in membrane trafficking.</text>
</comment>
<comment type="similarity">
    <text evidence="2 7">Belongs to the SCAMP family.</text>
</comment>
<dbReference type="GO" id="GO:0015031">
    <property type="term" value="P:protein transport"/>
    <property type="evidence" value="ECO:0007669"/>
    <property type="project" value="InterPro"/>
</dbReference>
<evidence type="ECO:0000256" key="5">
    <source>
        <dbReference type="ARBA" id="ARBA00023136"/>
    </source>
</evidence>
<keyword evidence="3 7" id="KW-0812">Transmembrane</keyword>
<evidence type="ECO:0000256" key="4">
    <source>
        <dbReference type="ARBA" id="ARBA00022989"/>
    </source>
</evidence>
<dbReference type="GO" id="GO:0005886">
    <property type="term" value="C:plasma membrane"/>
    <property type="evidence" value="ECO:0007669"/>
    <property type="project" value="UniProtKB-SubCell"/>
</dbReference>
<evidence type="ECO:0000256" key="1">
    <source>
        <dbReference type="ARBA" id="ARBA00004003"/>
    </source>
</evidence>
<evidence type="ECO:0000256" key="2">
    <source>
        <dbReference type="ARBA" id="ARBA00010482"/>
    </source>
</evidence>
<dbReference type="EMBL" id="JACGWJ010000030">
    <property type="protein sequence ID" value="KAL0301546.1"/>
    <property type="molecule type" value="Genomic_DNA"/>
</dbReference>
<dbReference type="AlphaFoldDB" id="A0AAW2K471"/>
<evidence type="ECO:0000313" key="8">
    <source>
        <dbReference type="EMBL" id="KAL0301546.1"/>
    </source>
</evidence>
<accession>A0AAW2K471</accession>
<keyword evidence="4 7" id="KW-1133">Transmembrane helix</keyword>
<dbReference type="InterPro" id="IPR007273">
    <property type="entry name" value="SCAMP"/>
</dbReference>
<dbReference type="Pfam" id="PF04144">
    <property type="entry name" value="SCAMP"/>
    <property type="match status" value="1"/>
</dbReference>
<feature type="transmembrane region" description="Helical" evidence="7">
    <location>
        <begin position="46"/>
        <end position="66"/>
    </location>
</feature>
<evidence type="ECO:0000256" key="6">
    <source>
        <dbReference type="ARBA" id="ARBA00023329"/>
    </source>
</evidence>
<gene>
    <name evidence="8" type="ORF">Sradi_6431400</name>
</gene>
<sequence length="74" mass="8615">MPYMERCSGYCCVDQGGRFVVKYVLLPCRAFKDVNRFQVCLCVGPIIWFLAIIYFMSGVPGAYVLWYRPLYRAT</sequence>
<reference evidence="8" key="1">
    <citation type="submission" date="2020-06" db="EMBL/GenBank/DDBJ databases">
        <authorList>
            <person name="Li T."/>
            <person name="Hu X."/>
            <person name="Zhang T."/>
            <person name="Song X."/>
            <person name="Zhang H."/>
            <person name="Dai N."/>
            <person name="Sheng W."/>
            <person name="Hou X."/>
            <person name="Wei L."/>
        </authorList>
    </citation>
    <scope>NUCLEOTIDE SEQUENCE</scope>
    <source>
        <strain evidence="8">G02</strain>
        <tissue evidence="8">Leaf</tissue>
    </source>
</reference>
<evidence type="ECO:0000256" key="7">
    <source>
        <dbReference type="RuleBase" id="RU363122"/>
    </source>
</evidence>
<dbReference type="GO" id="GO:0030658">
    <property type="term" value="C:transport vesicle membrane"/>
    <property type="evidence" value="ECO:0007669"/>
    <property type="project" value="UniProtKB-SubCell"/>
</dbReference>
<feature type="non-terminal residue" evidence="8">
    <location>
        <position position="74"/>
    </location>
</feature>
<keyword evidence="5 7" id="KW-0472">Membrane</keyword>
<name>A0AAW2K471_SESRA</name>
<keyword evidence="7" id="KW-0813">Transport</keyword>
<evidence type="ECO:0000256" key="3">
    <source>
        <dbReference type="ARBA" id="ARBA00022692"/>
    </source>
</evidence>
<organism evidence="8">
    <name type="scientific">Sesamum radiatum</name>
    <name type="common">Black benniseed</name>
    <dbReference type="NCBI Taxonomy" id="300843"/>
    <lineage>
        <taxon>Eukaryota</taxon>
        <taxon>Viridiplantae</taxon>
        <taxon>Streptophyta</taxon>
        <taxon>Embryophyta</taxon>
        <taxon>Tracheophyta</taxon>
        <taxon>Spermatophyta</taxon>
        <taxon>Magnoliopsida</taxon>
        <taxon>eudicotyledons</taxon>
        <taxon>Gunneridae</taxon>
        <taxon>Pentapetalae</taxon>
        <taxon>asterids</taxon>
        <taxon>lamiids</taxon>
        <taxon>Lamiales</taxon>
        <taxon>Pedaliaceae</taxon>
        <taxon>Sesamum</taxon>
    </lineage>
</organism>
<reference evidence="8" key="2">
    <citation type="journal article" date="2024" name="Plant">
        <title>Genomic evolution and insights into agronomic trait innovations of Sesamum species.</title>
        <authorList>
            <person name="Miao H."/>
            <person name="Wang L."/>
            <person name="Qu L."/>
            <person name="Liu H."/>
            <person name="Sun Y."/>
            <person name="Le M."/>
            <person name="Wang Q."/>
            <person name="Wei S."/>
            <person name="Zheng Y."/>
            <person name="Lin W."/>
            <person name="Duan Y."/>
            <person name="Cao H."/>
            <person name="Xiong S."/>
            <person name="Wang X."/>
            <person name="Wei L."/>
            <person name="Li C."/>
            <person name="Ma Q."/>
            <person name="Ju M."/>
            <person name="Zhao R."/>
            <person name="Li G."/>
            <person name="Mu C."/>
            <person name="Tian Q."/>
            <person name="Mei H."/>
            <person name="Zhang T."/>
            <person name="Gao T."/>
            <person name="Zhang H."/>
        </authorList>
    </citation>
    <scope>NUCLEOTIDE SEQUENCE</scope>
    <source>
        <strain evidence="8">G02</strain>
    </source>
</reference>
<keyword evidence="6 7" id="KW-0968">Cytoplasmic vesicle</keyword>
<comment type="caution">
    <text evidence="7">Lacks conserved residue(s) required for the propagation of feature annotation.</text>
</comment>